<name>A0AAV7REZ6_PLEWA</name>
<accession>A0AAV7REZ6</accession>
<dbReference type="EMBL" id="JANPWB010000009">
    <property type="protein sequence ID" value="KAJ1150055.1"/>
    <property type="molecule type" value="Genomic_DNA"/>
</dbReference>
<reference evidence="1" key="1">
    <citation type="journal article" date="2022" name="bioRxiv">
        <title>Sequencing and chromosome-scale assembly of the giantPleurodeles waltlgenome.</title>
        <authorList>
            <person name="Brown T."/>
            <person name="Elewa A."/>
            <person name="Iarovenko S."/>
            <person name="Subramanian E."/>
            <person name="Araus A.J."/>
            <person name="Petzold A."/>
            <person name="Susuki M."/>
            <person name="Suzuki K.-i.T."/>
            <person name="Hayashi T."/>
            <person name="Toyoda A."/>
            <person name="Oliveira C."/>
            <person name="Osipova E."/>
            <person name="Leigh N.D."/>
            <person name="Simon A."/>
            <person name="Yun M.H."/>
        </authorList>
    </citation>
    <scope>NUCLEOTIDE SEQUENCE</scope>
    <source>
        <strain evidence="1">20211129_DDA</strain>
        <tissue evidence="1">Liver</tissue>
    </source>
</reference>
<gene>
    <name evidence="1" type="ORF">NDU88_002853</name>
</gene>
<evidence type="ECO:0000313" key="1">
    <source>
        <dbReference type="EMBL" id="KAJ1150055.1"/>
    </source>
</evidence>
<organism evidence="1 2">
    <name type="scientific">Pleurodeles waltl</name>
    <name type="common">Iberian ribbed newt</name>
    <dbReference type="NCBI Taxonomy" id="8319"/>
    <lineage>
        <taxon>Eukaryota</taxon>
        <taxon>Metazoa</taxon>
        <taxon>Chordata</taxon>
        <taxon>Craniata</taxon>
        <taxon>Vertebrata</taxon>
        <taxon>Euteleostomi</taxon>
        <taxon>Amphibia</taxon>
        <taxon>Batrachia</taxon>
        <taxon>Caudata</taxon>
        <taxon>Salamandroidea</taxon>
        <taxon>Salamandridae</taxon>
        <taxon>Pleurodelinae</taxon>
        <taxon>Pleurodeles</taxon>
    </lineage>
</organism>
<evidence type="ECO:0000313" key="2">
    <source>
        <dbReference type="Proteomes" id="UP001066276"/>
    </source>
</evidence>
<protein>
    <submittedName>
        <fullName evidence="1">Uncharacterized protein</fullName>
    </submittedName>
</protein>
<keyword evidence="2" id="KW-1185">Reference proteome</keyword>
<sequence length="151" mass="16981">MMVVSHIEAAEIPINIIERNSDASCVERRDAEKLFVHREECEMYYTEGMTKLQEEETDHDEEKNNKAKIDLSLIQCGRITGLGKQQKVSSAPECQKAACVVTDLINLDQTGFMLHRLTRLNLQRDDSNLATTGGLLEPWAIVSLNASKAFD</sequence>
<dbReference type="Proteomes" id="UP001066276">
    <property type="component" value="Chromosome 5"/>
</dbReference>
<dbReference type="AlphaFoldDB" id="A0AAV7REZ6"/>
<comment type="caution">
    <text evidence="1">The sequence shown here is derived from an EMBL/GenBank/DDBJ whole genome shotgun (WGS) entry which is preliminary data.</text>
</comment>
<proteinExistence type="predicted"/>